<evidence type="ECO:0000313" key="3">
    <source>
        <dbReference type="Proteomes" id="UP000554482"/>
    </source>
</evidence>
<name>A0A7J6VP75_THATH</name>
<dbReference type="PANTHER" id="PTHR24414:SF199">
    <property type="entry name" value="F-BOX_KELCH-REPEAT PROTEIN SKIP6-LIKE"/>
    <property type="match status" value="1"/>
</dbReference>
<evidence type="ECO:0000313" key="2">
    <source>
        <dbReference type="EMBL" id="KAF5186561.1"/>
    </source>
</evidence>
<comment type="caution">
    <text evidence="2">The sequence shown here is derived from an EMBL/GenBank/DDBJ whole genome shotgun (WGS) entry which is preliminary data.</text>
</comment>
<dbReference type="Pfam" id="PF25210">
    <property type="entry name" value="Kelch_FKB95"/>
    <property type="match status" value="1"/>
</dbReference>
<dbReference type="OrthoDB" id="45365at2759"/>
<dbReference type="PANTHER" id="PTHR24414">
    <property type="entry name" value="F-BOX/KELCH-REPEAT PROTEIN SKIP4"/>
    <property type="match status" value="1"/>
</dbReference>
<dbReference type="InterPro" id="IPR050354">
    <property type="entry name" value="F-box/kelch-repeat_ARATH"/>
</dbReference>
<reference evidence="2 3" key="1">
    <citation type="submission" date="2020-06" db="EMBL/GenBank/DDBJ databases">
        <title>Transcriptomic and genomic resources for Thalictrum thalictroides and T. hernandezii: Facilitating candidate gene discovery in an emerging model plant lineage.</title>
        <authorList>
            <person name="Arias T."/>
            <person name="Riano-Pachon D.M."/>
            <person name="Di Stilio V.S."/>
        </authorList>
    </citation>
    <scope>NUCLEOTIDE SEQUENCE [LARGE SCALE GENOMIC DNA]</scope>
    <source>
        <strain evidence="3">cv. WT478/WT964</strain>
        <tissue evidence="2">Leaves</tissue>
    </source>
</reference>
<sequence length="331" mass="36524">MRGASYEPPYLEPIAKIQCNNSLCFGCVSLDSKIYLIGGEVEDTNNPGVSIPSKDVYIFDMKSGSTEWKKGPSMRSGKSLPKVVALDGRIYAIGCTPSHGYIEDAPKPWAEVYNPITNSWTDLPEPPIEILKDGWIDGHAVINNGNKILVSMYNGGGFTYDVKGMVWEKVALKPLLERGSWYGRGAVVDDVMYSYYHGKVYGYDLSMNKWLESPVLHLENIVAAAVTPDPLTPGYASPCFNAPKVTNTLHPDAVPSGFVVNIGKKKLGLLWCSYSSGAGQRKVYCITFTPSKYCNAEGKIVVTGAADYMDYYRQYTQFIVEGQLFDDCFAM</sequence>
<gene>
    <name evidence="2" type="ORF">FRX31_023848</name>
</gene>
<protein>
    <submittedName>
        <fullName evidence="2">F-box/kelch-repeat protein SKIP6</fullName>
    </submittedName>
</protein>
<dbReference type="InterPro" id="IPR015915">
    <property type="entry name" value="Kelch-typ_b-propeller"/>
</dbReference>
<dbReference type="SUPFAM" id="SSF117281">
    <property type="entry name" value="Kelch motif"/>
    <property type="match status" value="1"/>
</dbReference>
<organism evidence="2 3">
    <name type="scientific">Thalictrum thalictroides</name>
    <name type="common">Rue-anemone</name>
    <name type="synonym">Anemone thalictroides</name>
    <dbReference type="NCBI Taxonomy" id="46969"/>
    <lineage>
        <taxon>Eukaryota</taxon>
        <taxon>Viridiplantae</taxon>
        <taxon>Streptophyta</taxon>
        <taxon>Embryophyta</taxon>
        <taxon>Tracheophyta</taxon>
        <taxon>Spermatophyta</taxon>
        <taxon>Magnoliopsida</taxon>
        <taxon>Ranunculales</taxon>
        <taxon>Ranunculaceae</taxon>
        <taxon>Thalictroideae</taxon>
        <taxon>Thalictrum</taxon>
    </lineage>
</organism>
<proteinExistence type="predicted"/>
<accession>A0A7J6VP75</accession>
<dbReference type="InterPro" id="IPR057499">
    <property type="entry name" value="Kelch_FKB95"/>
</dbReference>
<dbReference type="Proteomes" id="UP000554482">
    <property type="component" value="Unassembled WGS sequence"/>
</dbReference>
<keyword evidence="3" id="KW-1185">Reference proteome</keyword>
<feature type="domain" description="FKB95-like N-terminal Kelch" evidence="1">
    <location>
        <begin position="25"/>
        <end position="211"/>
    </location>
</feature>
<evidence type="ECO:0000259" key="1">
    <source>
        <dbReference type="Pfam" id="PF25210"/>
    </source>
</evidence>
<dbReference type="AlphaFoldDB" id="A0A7J6VP75"/>
<dbReference type="Gene3D" id="2.120.10.80">
    <property type="entry name" value="Kelch-type beta propeller"/>
    <property type="match status" value="1"/>
</dbReference>
<dbReference type="EMBL" id="JABWDY010029098">
    <property type="protein sequence ID" value="KAF5186561.1"/>
    <property type="molecule type" value="Genomic_DNA"/>
</dbReference>